<evidence type="ECO:0000313" key="2">
    <source>
        <dbReference type="Proteomes" id="UP000821845"/>
    </source>
</evidence>
<proteinExistence type="predicted"/>
<comment type="caution">
    <text evidence="1">The sequence shown here is derived from an EMBL/GenBank/DDBJ whole genome shotgun (WGS) entry which is preliminary data.</text>
</comment>
<organism evidence="1 2">
    <name type="scientific">Hyalomma asiaticum</name>
    <name type="common">Tick</name>
    <dbReference type="NCBI Taxonomy" id="266040"/>
    <lineage>
        <taxon>Eukaryota</taxon>
        <taxon>Metazoa</taxon>
        <taxon>Ecdysozoa</taxon>
        <taxon>Arthropoda</taxon>
        <taxon>Chelicerata</taxon>
        <taxon>Arachnida</taxon>
        <taxon>Acari</taxon>
        <taxon>Parasitiformes</taxon>
        <taxon>Ixodida</taxon>
        <taxon>Ixodoidea</taxon>
        <taxon>Ixodidae</taxon>
        <taxon>Hyalomminae</taxon>
        <taxon>Hyalomma</taxon>
    </lineage>
</organism>
<dbReference type="EMBL" id="CM023481">
    <property type="protein sequence ID" value="KAH6946705.1"/>
    <property type="molecule type" value="Genomic_DNA"/>
</dbReference>
<reference evidence="1" key="1">
    <citation type="submission" date="2020-05" db="EMBL/GenBank/DDBJ databases">
        <title>Large-scale comparative analyses of tick genomes elucidate their genetic diversity and vector capacities.</title>
        <authorList>
            <person name="Jia N."/>
            <person name="Wang J."/>
            <person name="Shi W."/>
            <person name="Du L."/>
            <person name="Sun Y."/>
            <person name="Zhan W."/>
            <person name="Jiang J."/>
            <person name="Wang Q."/>
            <person name="Zhang B."/>
            <person name="Ji P."/>
            <person name="Sakyi L.B."/>
            <person name="Cui X."/>
            <person name="Yuan T."/>
            <person name="Jiang B."/>
            <person name="Yang W."/>
            <person name="Lam T.T.-Y."/>
            <person name="Chang Q."/>
            <person name="Ding S."/>
            <person name="Wang X."/>
            <person name="Zhu J."/>
            <person name="Ruan X."/>
            <person name="Zhao L."/>
            <person name="Wei J."/>
            <person name="Que T."/>
            <person name="Du C."/>
            <person name="Cheng J."/>
            <person name="Dai P."/>
            <person name="Han X."/>
            <person name="Huang E."/>
            <person name="Gao Y."/>
            <person name="Liu J."/>
            <person name="Shao H."/>
            <person name="Ye R."/>
            <person name="Li L."/>
            <person name="Wei W."/>
            <person name="Wang X."/>
            <person name="Wang C."/>
            <person name="Yang T."/>
            <person name="Huo Q."/>
            <person name="Li W."/>
            <person name="Guo W."/>
            <person name="Chen H."/>
            <person name="Zhou L."/>
            <person name="Ni X."/>
            <person name="Tian J."/>
            <person name="Zhou Y."/>
            <person name="Sheng Y."/>
            <person name="Liu T."/>
            <person name="Pan Y."/>
            <person name="Xia L."/>
            <person name="Li J."/>
            <person name="Zhao F."/>
            <person name="Cao W."/>
        </authorList>
    </citation>
    <scope>NUCLEOTIDE SEQUENCE</scope>
    <source>
        <strain evidence="1">Hyas-2018</strain>
    </source>
</reference>
<dbReference type="Proteomes" id="UP000821845">
    <property type="component" value="Chromosome 1"/>
</dbReference>
<protein>
    <submittedName>
        <fullName evidence="1">Uncharacterized protein</fullName>
    </submittedName>
</protein>
<accession>A0ACB7TIE6</accession>
<evidence type="ECO:0000313" key="1">
    <source>
        <dbReference type="EMBL" id="KAH6946705.1"/>
    </source>
</evidence>
<gene>
    <name evidence="1" type="ORF">HPB50_014619</name>
</gene>
<sequence length="185" mass="20093">MRMKRDTDVDLYTALEMLQAAWMSVTATTIANCFQHASFAAAPDASDEPLDEPTVPDGFATSDEVAASWTALRDAGVVPDSESFCDYVSADSEEVATEQLPDDDIVRAVNDRDETSDDDSVDEQETNVPTVSEALDAVYVLRCYFSAHEGGEDCLNIAAAAEQAIVRIRKMHQRPITGFFAAKSA</sequence>
<name>A0ACB7TIE6_HYAAI</name>
<keyword evidence="2" id="KW-1185">Reference proteome</keyword>